<feature type="chain" id="PRO_5038999729" evidence="2">
    <location>
        <begin position="24"/>
        <end position="476"/>
    </location>
</feature>
<organism evidence="3 4">
    <name type="scientific">Mobilitalea sibirica</name>
    <dbReference type="NCBI Taxonomy" id="1462919"/>
    <lineage>
        <taxon>Bacteria</taxon>
        <taxon>Bacillati</taxon>
        <taxon>Bacillota</taxon>
        <taxon>Clostridia</taxon>
        <taxon>Lachnospirales</taxon>
        <taxon>Lachnospiraceae</taxon>
        <taxon>Mobilitalea</taxon>
    </lineage>
</organism>
<accession>A0A8J7KW47</accession>
<dbReference type="EMBL" id="JAEAGR010000007">
    <property type="protein sequence ID" value="MBH1940930.1"/>
    <property type="molecule type" value="Genomic_DNA"/>
</dbReference>
<comment type="caution">
    <text evidence="3">The sequence shown here is derived from an EMBL/GenBank/DDBJ whole genome shotgun (WGS) entry which is preliminary data.</text>
</comment>
<feature type="region of interest" description="Disordered" evidence="1">
    <location>
        <begin position="45"/>
        <end position="64"/>
    </location>
</feature>
<dbReference type="InterPro" id="IPR050490">
    <property type="entry name" value="Bact_solute-bd_prot1"/>
</dbReference>
<gene>
    <name evidence="3" type="ORF">I5677_08510</name>
</gene>
<keyword evidence="4" id="KW-1185">Reference proteome</keyword>
<dbReference type="Gene3D" id="3.40.190.10">
    <property type="entry name" value="Periplasmic binding protein-like II"/>
    <property type="match status" value="1"/>
</dbReference>
<dbReference type="RefSeq" id="WP_197661154.1">
    <property type="nucleotide sequence ID" value="NZ_JAEAGR010000007.1"/>
</dbReference>
<dbReference type="SUPFAM" id="SSF53850">
    <property type="entry name" value="Periplasmic binding protein-like II"/>
    <property type="match status" value="1"/>
</dbReference>
<sequence length="476" mass="53425">MKLSVKKLLGLILASSMTFSLLTGCGSKESTDIVTDKDAVITQAPVEETETETTPEPTQEPAKDLGGMEITIGNWWEQDPPAPPATQQEEDTLAYRNEIMKKHNFNIKTVNLGTWGEYQEIMVTSTMSGDPAADIFIMDTQFVSAPLSQGLLYPLNTLENFDFTDEKWNQQVLEMMKLGDDTYGMATGRMEPRLGVFWNKRLFEEAGIDPELPYDLQASGEWTWEAFEEMAEQLTRDINNDGTPDVYGTASFSVEFFKGAVFSNNAKFIGKDDSGKFYNATNEANFIEAVQWARSFFDNGTHMPEPEGANWDWFIAAFKEGKVAMQAAEQYKVGTWADMQDDWGFVIFPKGPKGEMMTVFNENIVVMPVSLEKEDAENIAFAYNLFTETTPGYEDVDWRTNYYASFRDGRAVDETLPLFYDPKHGTLDLIRLIDGIDHGDLFFDVAAGAVTPAEGIEALQQKWQSFIDGANGVETE</sequence>
<dbReference type="Proteomes" id="UP000623269">
    <property type="component" value="Unassembled WGS sequence"/>
</dbReference>
<evidence type="ECO:0000256" key="1">
    <source>
        <dbReference type="SAM" id="MobiDB-lite"/>
    </source>
</evidence>
<dbReference type="PANTHER" id="PTHR43649:SF12">
    <property type="entry name" value="DIACETYLCHITOBIOSE BINDING PROTEIN DASA"/>
    <property type="match status" value="1"/>
</dbReference>
<protein>
    <submittedName>
        <fullName evidence="3">Extracellular solute-binding protein</fullName>
    </submittedName>
</protein>
<reference evidence="3" key="1">
    <citation type="submission" date="2020-12" db="EMBL/GenBank/DDBJ databases">
        <title>M. sibirica DSM 26468T genome.</title>
        <authorList>
            <person name="Thieme N."/>
            <person name="Rettenmaier R."/>
            <person name="Zverlov V."/>
            <person name="Liebl W."/>
        </authorList>
    </citation>
    <scope>NUCLEOTIDE SEQUENCE</scope>
    <source>
        <strain evidence="3">DSM 26468</strain>
    </source>
</reference>
<evidence type="ECO:0000313" key="4">
    <source>
        <dbReference type="Proteomes" id="UP000623269"/>
    </source>
</evidence>
<proteinExistence type="predicted"/>
<dbReference type="InterPro" id="IPR006059">
    <property type="entry name" value="SBP"/>
</dbReference>
<dbReference type="PROSITE" id="PS51257">
    <property type="entry name" value="PROKAR_LIPOPROTEIN"/>
    <property type="match status" value="1"/>
</dbReference>
<dbReference type="PANTHER" id="PTHR43649">
    <property type="entry name" value="ARABINOSE-BINDING PROTEIN-RELATED"/>
    <property type="match status" value="1"/>
</dbReference>
<name>A0A8J7KW47_9FIRM</name>
<evidence type="ECO:0000256" key="2">
    <source>
        <dbReference type="SAM" id="SignalP"/>
    </source>
</evidence>
<keyword evidence="2" id="KW-0732">Signal</keyword>
<feature type="signal peptide" evidence="2">
    <location>
        <begin position="1"/>
        <end position="23"/>
    </location>
</feature>
<dbReference type="AlphaFoldDB" id="A0A8J7KW47"/>
<evidence type="ECO:0000313" key="3">
    <source>
        <dbReference type="EMBL" id="MBH1940930.1"/>
    </source>
</evidence>
<dbReference type="Pfam" id="PF01547">
    <property type="entry name" value="SBP_bac_1"/>
    <property type="match status" value="1"/>
</dbReference>